<dbReference type="Proteomes" id="UP000244005">
    <property type="component" value="Unassembled WGS sequence"/>
</dbReference>
<reference evidence="3" key="1">
    <citation type="journal article" date="2017" name="Cell">
        <title>Insights into land plant evolution garnered from the Marchantia polymorpha genome.</title>
        <authorList>
            <person name="Bowman J.L."/>
            <person name="Kohchi T."/>
            <person name="Yamato K.T."/>
            <person name="Jenkins J."/>
            <person name="Shu S."/>
            <person name="Ishizaki K."/>
            <person name="Yamaoka S."/>
            <person name="Nishihama R."/>
            <person name="Nakamura Y."/>
            <person name="Berger F."/>
            <person name="Adam C."/>
            <person name="Aki S.S."/>
            <person name="Althoff F."/>
            <person name="Araki T."/>
            <person name="Arteaga-Vazquez M.A."/>
            <person name="Balasubrmanian S."/>
            <person name="Barry K."/>
            <person name="Bauer D."/>
            <person name="Boehm C.R."/>
            <person name="Briginshaw L."/>
            <person name="Caballero-Perez J."/>
            <person name="Catarino B."/>
            <person name="Chen F."/>
            <person name="Chiyoda S."/>
            <person name="Chovatia M."/>
            <person name="Davies K.M."/>
            <person name="Delmans M."/>
            <person name="Demura T."/>
            <person name="Dierschke T."/>
            <person name="Dolan L."/>
            <person name="Dorantes-Acosta A.E."/>
            <person name="Eklund D.M."/>
            <person name="Florent S.N."/>
            <person name="Flores-Sandoval E."/>
            <person name="Fujiyama A."/>
            <person name="Fukuzawa H."/>
            <person name="Galik B."/>
            <person name="Grimanelli D."/>
            <person name="Grimwood J."/>
            <person name="Grossniklaus U."/>
            <person name="Hamada T."/>
            <person name="Haseloff J."/>
            <person name="Hetherington A.J."/>
            <person name="Higo A."/>
            <person name="Hirakawa Y."/>
            <person name="Hundley H.N."/>
            <person name="Ikeda Y."/>
            <person name="Inoue K."/>
            <person name="Inoue S.I."/>
            <person name="Ishida S."/>
            <person name="Jia Q."/>
            <person name="Kakita M."/>
            <person name="Kanazawa T."/>
            <person name="Kawai Y."/>
            <person name="Kawashima T."/>
            <person name="Kennedy M."/>
            <person name="Kinose K."/>
            <person name="Kinoshita T."/>
            <person name="Kohara Y."/>
            <person name="Koide E."/>
            <person name="Komatsu K."/>
            <person name="Kopischke S."/>
            <person name="Kubo M."/>
            <person name="Kyozuka J."/>
            <person name="Lagercrantz U."/>
            <person name="Lin S.S."/>
            <person name="Lindquist E."/>
            <person name="Lipzen A.M."/>
            <person name="Lu C.W."/>
            <person name="De Luna E."/>
            <person name="Martienssen R.A."/>
            <person name="Minamino N."/>
            <person name="Mizutani M."/>
            <person name="Mizutani M."/>
            <person name="Mochizuki N."/>
            <person name="Monte I."/>
            <person name="Mosher R."/>
            <person name="Nagasaki H."/>
            <person name="Nakagami H."/>
            <person name="Naramoto S."/>
            <person name="Nishitani K."/>
            <person name="Ohtani M."/>
            <person name="Okamoto T."/>
            <person name="Okumura M."/>
            <person name="Phillips J."/>
            <person name="Pollak B."/>
            <person name="Reinders A."/>
            <person name="Rovekamp M."/>
            <person name="Sano R."/>
            <person name="Sawa S."/>
            <person name="Schmid M.W."/>
            <person name="Shirakawa M."/>
            <person name="Solano R."/>
            <person name="Spunde A."/>
            <person name="Suetsugu N."/>
            <person name="Sugano S."/>
            <person name="Sugiyama A."/>
            <person name="Sun R."/>
            <person name="Suzuki Y."/>
            <person name="Takenaka M."/>
            <person name="Takezawa D."/>
            <person name="Tomogane H."/>
            <person name="Tsuzuki M."/>
            <person name="Ueda T."/>
            <person name="Umeda M."/>
            <person name="Ward J.M."/>
            <person name="Watanabe Y."/>
            <person name="Yazaki K."/>
            <person name="Yokoyama R."/>
            <person name="Yoshitake Y."/>
            <person name="Yotsui I."/>
            <person name="Zachgo S."/>
            <person name="Schmutz J."/>
        </authorList>
    </citation>
    <scope>NUCLEOTIDE SEQUENCE [LARGE SCALE GENOMIC DNA]</scope>
    <source>
        <strain evidence="3">Tak-1</strain>
    </source>
</reference>
<evidence type="ECO:0000313" key="3">
    <source>
        <dbReference type="Proteomes" id="UP000244005"/>
    </source>
</evidence>
<evidence type="ECO:0000256" key="1">
    <source>
        <dbReference type="SAM" id="Phobius"/>
    </source>
</evidence>
<dbReference type="AlphaFoldDB" id="A0A2R6WCW1"/>
<name>A0A2R6WCW1_MARPO</name>
<keyword evidence="1" id="KW-0472">Membrane</keyword>
<keyword evidence="1" id="KW-1133">Transmembrane helix</keyword>
<organism evidence="2 3">
    <name type="scientific">Marchantia polymorpha</name>
    <name type="common">Common liverwort</name>
    <name type="synonym">Marchantia aquatica</name>
    <dbReference type="NCBI Taxonomy" id="3197"/>
    <lineage>
        <taxon>Eukaryota</taxon>
        <taxon>Viridiplantae</taxon>
        <taxon>Streptophyta</taxon>
        <taxon>Embryophyta</taxon>
        <taxon>Marchantiophyta</taxon>
        <taxon>Marchantiopsida</taxon>
        <taxon>Marchantiidae</taxon>
        <taxon>Marchantiales</taxon>
        <taxon>Marchantiaceae</taxon>
        <taxon>Marchantia</taxon>
    </lineage>
</organism>
<dbReference type="EMBL" id="KZ772780">
    <property type="protein sequence ID" value="PTQ31701.1"/>
    <property type="molecule type" value="Genomic_DNA"/>
</dbReference>
<evidence type="ECO:0000313" key="2">
    <source>
        <dbReference type="EMBL" id="PTQ31701.1"/>
    </source>
</evidence>
<protein>
    <submittedName>
        <fullName evidence="2">Uncharacterized protein</fullName>
    </submittedName>
</protein>
<accession>A0A2R6WCW1</accession>
<dbReference type="Gramene" id="Mp8g14190.1">
    <property type="protein sequence ID" value="Mp8g14190.1.cds1"/>
    <property type="gene ID" value="Mp8g14190"/>
</dbReference>
<proteinExistence type="predicted"/>
<feature type="transmembrane region" description="Helical" evidence="1">
    <location>
        <begin position="20"/>
        <end position="39"/>
    </location>
</feature>
<sequence>MLFAASICAWEGFSNFFKLIRLPLLFYFSLILFIILSRLSNIESGRCLQVPVDCLLAPPFPSEHPRRSASAKKRRLIRENQIVKDLMKIVEDAANRCSTQAYDFAPS</sequence>
<gene>
    <name evidence="2" type="ORF">MARPO_0108s0046</name>
</gene>
<keyword evidence="1" id="KW-0812">Transmembrane</keyword>
<keyword evidence="3" id="KW-1185">Reference proteome</keyword>